<gene>
    <name evidence="2" type="ORF">C482_13595</name>
</gene>
<sequence>MSTDADVIIVGGGCIGATIARELAADHNVLLLERDQIAGETTGHSSGIIQPQYQFPHLPKAGRLSFRFFESLDGHRNYEYTARELVNLHGPEKTEQVQRYTELVSRNGGYDTTWLSAAEIDERYPGVFNVGEESPIAGGMVYGRMGWVDPYTYTTTVSQDATDRGATIETGVEVTGLLVEAGNVVGVTTETGDYRAPEVVVAAGRWSRELVADHIAIPIQPQRFWHINLESETDLSQRVSDEYPQWYMDLDFGDGLPADLGLEGFMATFWRPEHTGELHVAGIEGLLGENPSVKTTVDEEFHLLLAERIADILDEFDEGRVTNDGCCPTGDAMSPDWLPIIDSPADGPAGLTIATGFSGLGLSASPIAAAAVRQLISGHGAPFSLASLSLDRFDDRSAEFAEPPFDVFDTSVFEE</sequence>
<accession>M0AFV3</accession>
<dbReference type="Pfam" id="PF01266">
    <property type="entry name" value="DAO"/>
    <property type="match status" value="1"/>
</dbReference>
<comment type="caution">
    <text evidence="2">The sequence shown here is derived from an EMBL/GenBank/DDBJ whole genome shotgun (WGS) entry which is preliminary data.</text>
</comment>
<dbReference type="GO" id="GO:0005737">
    <property type="term" value="C:cytoplasm"/>
    <property type="evidence" value="ECO:0007669"/>
    <property type="project" value="TreeGrafter"/>
</dbReference>
<dbReference type="STRING" id="1227492.C482_13595"/>
<protein>
    <submittedName>
        <fullName evidence="2">FAD dependent oxidoreductase</fullName>
    </submittedName>
</protein>
<reference evidence="2 3" key="1">
    <citation type="journal article" date="2014" name="PLoS Genet.">
        <title>Phylogenetically driven sequencing of extremely halophilic archaea reveals strategies for static and dynamic osmo-response.</title>
        <authorList>
            <person name="Becker E.A."/>
            <person name="Seitzer P.M."/>
            <person name="Tritt A."/>
            <person name="Larsen D."/>
            <person name="Krusor M."/>
            <person name="Yao A.I."/>
            <person name="Wu D."/>
            <person name="Madern D."/>
            <person name="Eisen J.A."/>
            <person name="Darling A.E."/>
            <person name="Facciotti M.T."/>
        </authorList>
    </citation>
    <scope>NUCLEOTIDE SEQUENCE [LARGE SCALE GENOMIC DNA]</scope>
    <source>
        <strain evidence="2 3">JCM 10990</strain>
    </source>
</reference>
<organism evidence="2 3">
    <name type="scientific">Natrialba chahannaoensis JCM 10990</name>
    <dbReference type="NCBI Taxonomy" id="1227492"/>
    <lineage>
        <taxon>Archaea</taxon>
        <taxon>Methanobacteriati</taxon>
        <taxon>Methanobacteriota</taxon>
        <taxon>Stenosarchaea group</taxon>
        <taxon>Halobacteria</taxon>
        <taxon>Halobacteriales</taxon>
        <taxon>Natrialbaceae</taxon>
        <taxon>Natrialba</taxon>
    </lineage>
</organism>
<evidence type="ECO:0000313" key="3">
    <source>
        <dbReference type="Proteomes" id="UP000011693"/>
    </source>
</evidence>
<evidence type="ECO:0000313" key="2">
    <source>
        <dbReference type="EMBL" id="ELY97271.1"/>
    </source>
</evidence>
<feature type="domain" description="FAD dependent oxidoreductase" evidence="1">
    <location>
        <begin position="6"/>
        <end position="374"/>
    </location>
</feature>
<dbReference type="OrthoDB" id="203172at2157"/>
<dbReference type="Proteomes" id="UP000011693">
    <property type="component" value="Unassembled WGS sequence"/>
</dbReference>
<evidence type="ECO:0000259" key="1">
    <source>
        <dbReference type="Pfam" id="PF01266"/>
    </source>
</evidence>
<dbReference type="AlphaFoldDB" id="M0AFV3"/>
<dbReference type="SUPFAM" id="SSF51905">
    <property type="entry name" value="FAD/NAD(P)-binding domain"/>
    <property type="match status" value="1"/>
</dbReference>
<dbReference type="Gene3D" id="3.30.9.10">
    <property type="entry name" value="D-Amino Acid Oxidase, subunit A, domain 2"/>
    <property type="match status" value="1"/>
</dbReference>
<dbReference type="InterPro" id="IPR006076">
    <property type="entry name" value="FAD-dep_OxRdtase"/>
</dbReference>
<dbReference type="InterPro" id="IPR036188">
    <property type="entry name" value="FAD/NAD-bd_sf"/>
</dbReference>
<dbReference type="RefSeq" id="WP_006168151.1">
    <property type="nucleotide sequence ID" value="NZ_AOIN01000069.1"/>
</dbReference>
<proteinExistence type="predicted"/>
<name>M0AFV3_9EURY</name>
<dbReference type="Gene3D" id="3.50.50.60">
    <property type="entry name" value="FAD/NAD(P)-binding domain"/>
    <property type="match status" value="1"/>
</dbReference>
<dbReference type="EMBL" id="AOIN01000069">
    <property type="protein sequence ID" value="ELY97271.1"/>
    <property type="molecule type" value="Genomic_DNA"/>
</dbReference>
<dbReference type="PATRIC" id="fig|1227492.4.peg.2697"/>
<keyword evidence="3" id="KW-1185">Reference proteome</keyword>
<dbReference type="PANTHER" id="PTHR13847">
    <property type="entry name" value="SARCOSINE DEHYDROGENASE-RELATED"/>
    <property type="match status" value="1"/>
</dbReference>